<keyword evidence="2 5" id="KW-0812">Transmembrane</keyword>
<keyword evidence="3 5" id="KW-1133">Transmembrane helix</keyword>
<comment type="subcellular location">
    <subcellularLocation>
        <location evidence="1">Membrane</location>
        <topology evidence="1">Multi-pass membrane protein</topology>
    </subcellularLocation>
</comment>
<dbReference type="InterPro" id="IPR002645">
    <property type="entry name" value="STAS_dom"/>
</dbReference>
<dbReference type="CDD" id="cd07042">
    <property type="entry name" value="STAS_SulP_like_sulfate_transporter"/>
    <property type="match status" value="1"/>
</dbReference>
<dbReference type="Gene3D" id="3.30.750.24">
    <property type="entry name" value="STAS domain"/>
    <property type="match status" value="1"/>
</dbReference>
<evidence type="ECO:0000313" key="8">
    <source>
        <dbReference type="EMBL" id="KTD66308.1"/>
    </source>
</evidence>
<reference evidence="8 9" key="1">
    <citation type="submission" date="2015-11" db="EMBL/GenBank/DDBJ databases">
        <title>Genomic analysis of 38 Legionella species identifies large and diverse effector repertoires.</title>
        <authorList>
            <person name="Burstein D."/>
            <person name="Amaro F."/>
            <person name="Zusman T."/>
            <person name="Lifshitz Z."/>
            <person name="Cohen O."/>
            <person name="Gilbert J.A."/>
            <person name="Pupko T."/>
            <person name="Shuman H.A."/>
            <person name="Segal G."/>
        </authorList>
    </citation>
    <scope>NUCLEOTIDE SEQUENCE [LARGE SCALE GENOMIC DNA]</scope>
    <source>
        <strain evidence="8 9">Mt.St.Helens-9</strain>
    </source>
</reference>
<dbReference type="InterPro" id="IPR036513">
    <property type="entry name" value="STAS_dom_sf"/>
</dbReference>
<evidence type="ECO:0000256" key="5">
    <source>
        <dbReference type="SAM" id="Phobius"/>
    </source>
</evidence>
<evidence type="ECO:0000256" key="2">
    <source>
        <dbReference type="ARBA" id="ARBA00022692"/>
    </source>
</evidence>
<dbReference type="PANTHER" id="PTHR43310">
    <property type="entry name" value="SULFATE TRANSPORTER YBAR-RELATED"/>
    <property type="match status" value="1"/>
</dbReference>
<evidence type="ECO:0000256" key="4">
    <source>
        <dbReference type="ARBA" id="ARBA00023136"/>
    </source>
</evidence>
<organism evidence="8 9">
    <name type="scientific">Legionella spiritensis</name>
    <dbReference type="NCBI Taxonomy" id="452"/>
    <lineage>
        <taxon>Bacteria</taxon>
        <taxon>Pseudomonadati</taxon>
        <taxon>Pseudomonadota</taxon>
        <taxon>Gammaproteobacteria</taxon>
        <taxon>Legionellales</taxon>
        <taxon>Legionellaceae</taxon>
        <taxon>Legionella</taxon>
    </lineage>
</organism>
<feature type="domain" description="Cyclic nucleotide-binding" evidence="6">
    <location>
        <begin position="625"/>
        <end position="707"/>
    </location>
</feature>
<dbReference type="SUPFAM" id="SSF52091">
    <property type="entry name" value="SpoIIaa-like"/>
    <property type="match status" value="1"/>
</dbReference>
<evidence type="ECO:0000256" key="1">
    <source>
        <dbReference type="ARBA" id="ARBA00004141"/>
    </source>
</evidence>
<name>A0A0W0ZB34_LEGSP</name>
<feature type="transmembrane region" description="Helical" evidence="5">
    <location>
        <begin position="133"/>
        <end position="156"/>
    </location>
</feature>
<feature type="transmembrane region" description="Helical" evidence="5">
    <location>
        <begin position="392"/>
        <end position="423"/>
    </location>
</feature>
<accession>A0A0W0ZB34</accession>
<dbReference type="CDD" id="cd00038">
    <property type="entry name" value="CAP_ED"/>
    <property type="match status" value="1"/>
</dbReference>
<dbReference type="STRING" id="452.Lspi_0071"/>
<keyword evidence="9" id="KW-1185">Reference proteome</keyword>
<dbReference type="Pfam" id="PF00916">
    <property type="entry name" value="Sulfate_transp"/>
    <property type="match status" value="1"/>
</dbReference>
<dbReference type="Pfam" id="PF00027">
    <property type="entry name" value="cNMP_binding"/>
    <property type="match status" value="1"/>
</dbReference>
<dbReference type="InterPro" id="IPR018490">
    <property type="entry name" value="cNMP-bd_dom_sf"/>
</dbReference>
<dbReference type="EMBL" id="LNYX01000001">
    <property type="protein sequence ID" value="KTD66308.1"/>
    <property type="molecule type" value="Genomic_DNA"/>
</dbReference>
<sequence>MKLLNNSKILFAGLMLGVLIAVDGISFGFLVYSDSLHQYLLYGISANLVGSGILLIAVALFSSSRYSIASTQDIFAVNAALVAMSVTKTMQQNGSVEEMLGTVVCAIAIMALLMGLAMYFLGVARLGKLVRFIPYPVIGGFLAGTGWLILSSTFGSLTATYSIMDTARHLWSGEHYLIWLLPGIYGLMILLAESFIPSTKVFPVMVILGFLVFYGYLLISGISLEQAGNYNWMMGPFPEGHLRLFPNSALGFGVQWGLLGQYIGEFFAVSVLGIISLLLNVSSFEMSSKQSMDVNRELKITGLANVVSSLFGGFGGYQVLSFSKTNLNFRVATRWVGVLAGFVCLATLFVGTGFLTCLPRFIFSALLIYIGLEFMVAWMISIKHKISWLDYLIVLSIVVIIAIFGLLVGILVGLLLSLAIFFFRYSRIPVIASMVSGQILHSNVERNEFDKAILEQFGNNLLIVSVRGYLFFGNVYEMISSIVDKLNDIVEVKHQGEKGRPIYDSIAEKNTYLIINFRHATGIEVSGTIGFVNLLHYTRKRHITVLFTGLPENISGEIQRFAASEHEQLPFMNVNDLDHALEWCENRLLMDHCAIPHDLIQLFTMSFPGIEQAQTLLKYADKLEFKKNDVVCHEGEQSKELFWLAEGELEVIVAFRTGNAKRLRRIRAGAIVGEMGLYLNEPRSASVVAANRCLMYRFTSDVLKTLMSEQPELAALFHKSIVKVLAKRLMYANRLLSSNALTPDMDTK</sequence>
<dbReference type="SUPFAM" id="SSF51206">
    <property type="entry name" value="cAMP-binding domain-like"/>
    <property type="match status" value="1"/>
</dbReference>
<feature type="transmembrane region" description="Helical" evidence="5">
    <location>
        <begin position="204"/>
        <end position="224"/>
    </location>
</feature>
<dbReference type="InterPro" id="IPR018488">
    <property type="entry name" value="cNMP-bd_CS"/>
</dbReference>
<dbReference type="PROSITE" id="PS00889">
    <property type="entry name" value="CNMP_BINDING_2"/>
    <property type="match status" value="1"/>
</dbReference>
<dbReference type="PROSITE" id="PS50042">
    <property type="entry name" value="CNMP_BINDING_3"/>
    <property type="match status" value="1"/>
</dbReference>
<gene>
    <name evidence="8" type="ORF">Lspi_0071</name>
</gene>
<evidence type="ECO:0000259" key="6">
    <source>
        <dbReference type="PROSITE" id="PS50042"/>
    </source>
</evidence>
<dbReference type="InterPro" id="IPR011547">
    <property type="entry name" value="SLC26A/SulP_dom"/>
</dbReference>
<feature type="transmembrane region" description="Helical" evidence="5">
    <location>
        <begin position="68"/>
        <end position="87"/>
    </location>
</feature>
<feature type="domain" description="STAS" evidence="7">
    <location>
        <begin position="459"/>
        <end position="560"/>
    </location>
</feature>
<protein>
    <submittedName>
        <fullName evidence="8">Sulfate transporter</fullName>
    </submittedName>
</protein>
<keyword evidence="4 5" id="KW-0472">Membrane</keyword>
<feature type="transmembrane region" description="Helical" evidence="5">
    <location>
        <begin position="99"/>
        <end position="121"/>
    </location>
</feature>
<proteinExistence type="predicted"/>
<dbReference type="PATRIC" id="fig|452.5.peg.79"/>
<evidence type="ECO:0000313" key="9">
    <source>
        <dbReference type="Proteomes" id="UP000054877"/>
    </source>
</evidence>
<feature type="transmembrane region" description="Helical" evidence="5">
    <location>
        <begin position="262"/>
        <end position="281"/>
    </location>
</feature>
<dbReference type="SMART" id="SM00100">
    <property type="entry name" value="cNMP"/>
    <property type="match status" value="1"/>
</dbReference>
<feature type="transmembrane region" description="Helical" evidence="5">
    <location>
        <begin position="39"/>
        <end position="61"/>
    </location>
</feature>
<dbReference type="Gene3D" id="2.60.120.10">
    <property type="entry name" value="Jelly Rolls"/>
    <property type="match status" value="1"/>
</dbReference>
<evidence type="ECO:0000256" key="3">
    <source>
        <dbReference type="ARBA" id="ARBA00022989"/>
    </source>
</evidence>
<dbReference type="InterPro" id="IPR052706">
    <property type="entry name" value="Membrane-Transporter-like"/>
</dbReference>
<feature type="transmembrane region" description="Helical" evidence="5">
    <location>
        <begin position="332"/>
        <end position="354"/>
    </location>
</feature>
<dbReference type="GO" id="GO:0016020">
    <property type="term" value="C:membrane"/>
    <property type="evidence" value="ECO:0007669"/>
    <property type="project" value="UniProtKB-SubCell"/>
</dbReference>
<comment type="caution">
    <text evidence="8">The sequence shown here is derived from an EMBL/GenBank/DDBJ whole genome shotgun (WGS) entry which is preliminary data.</text>
</comment>
<dbReference type="InterPro" id="IPR014710">
    <property type="entry name" value="RmlC-like_jellyroll"/>
</dbReference>
<dbReference type="Proteomes" id="UP000054877">
    <property type="component" value="Unassembled WGS sequence"/>
</dbReference>
<dbReference type="PANTHER" id="PTHR43310:SF2">
    <property type="entry name" value="SLC26A_SULP TRANSPORTER DOMAIN-CONTAINING PROTEIN"/>
    <property type="match status" value="1"/>
</dbReference>
<dbReference type="InterPro" id="IPR000595">
    <property type="entry name" value="cNMP-bd_dom"/>
</dbReference>
<feature type="transmembrane region" description="Helical" evidence="5">
    <location>
        <begin position="176"/>
        <end position="192"/>
    </location>
</feature>
<evidence type="ECO:0000259" key="7">
    <source>
        <dbReference type="PROSITE" id="PS50801"/>
    </source>
</evidence>
<dbReference type="PROSITE" id="PS50801">
    <property type="entry name" value="STAS"/>
    <property type="match status" value="1"/>
</dbReference>
<feature type="transmembrane region" description="Helical" evidence="5">
    <location>
        <begin position="361"/>
        <end position="380"/>
    </location>
</feature>
<feature type="transmembrane region" description="Helical" evidence="5">
    <location>
        <begin position="9"/>
        <end position="33"/>
    </location>
</feature>
<feature type="transmembrane region" description="Helical" evidence="5">
    <location>
        <begin position="302"/>
        <end position="320"/>
    </location>
</feature>
<dbReference type="AlphaFoldDB" id="A0A0W0ZB34"/>